<keyword evidence="1" id="KW-0812">Transmembrane</keyword>
<keyword evidence="1" id="KW-0472">Membrane</keyword>
<feature type="transmembrane region" description="Helical" evidence="1">
    <location>
        <begin position="20"/>
        <end position="40"/>
    </location>
</feature>
<sequence length="191" mass="19753">MDPEIVVVLSGLTGARKAGAVLGLALGPLVVASLGAGLLVEAGRMGSDSVAGLADAAGIVALIVAIGLVSALFGVRHWFAHPRVWLDGTVLHAHLEYGVRSCDLSTVRHVVVEDVPHPPARGAGIVTAPRVARLEVQGDEGLIDVVLFDARRRAPVPEEALKALAGAILAGPERGGRAAEAARRLREMAER</sequence>
<dbReference type="Proteomes" id="UP000483004">
    <property type="component" value="Unassembled WGS sequence"/>
</dbReference>
<proteinExistence type="predicted"/>
<gene>
    <name evidence="2" type="ORF">F9B16_13975</name>
</gene>
<keyword evidence="3" id="KW-1185">Reference proteome</keyword>
<comment type="caution">
    <text evidence="2">The sequence shown here is derived from an EMBL/GenBank/DDBJ whole genome shotgun (WGS) entry which is preliminary data.</text>
</comment>
<organism evidence="2 3">
    <name type="scientific">Actinomadura montaniterrae</name>
    <dbReference type="NCBI Taxonomy" id="1803903"/>
    <lineage>
        <taxon>Bacteria</taxon>
        <taxon>Bacillati</taxon>
        <taxon>Actinomycetota</taxon>
        <taxon>Actinomycetes</taxon>
        <taxon>Streptosporangiales</taxon>
        <taxon>Thermomonosporaceae</taxon>
        <taxon>Actinomadura</taxon>
    </lineage>
</organism>
<keyword evidence="1" id="KW-1133">Transmembrane helix</keyword>
<evidence type="ECO:0008006" key="4">
    <source>
        <dbReference type="Google" id="ProtNLM"/>
    </source>
</evidence>
<name>A0A6L3W0B7_9ACTN</name>
<evidence type="ECO:0000256" key="1">
    <source>
        <dbReference type="SAM" id="Phobius"/>
    </source>
</evidence>
<feature type="transmembrane region" description="Helical" evidence="1">
    <location>
        <begin position="52"/>
        <end position="73"/>
    </location>
</feature>
<protein>
    <recommendedName>
        <fullName evidence="4">PH domain-containing protein</fullName>
    </recommendedName>
</protein>
<evidence type="ECO:0000313" key="2">
    <source>
        <dbReference type="EMBL" id="KAB2382704.1"/>
    </source>
</evidence>
<dbReference type="EMBL" id="WBMR01000031">
    <property type="protein sequence ID" value="KAB2382704.1"/>
    <property type="molecule type" value="Genomic_DNA"/>
</dbReference>
<accession>A0A6L3W0B7</accession>
<dbReference type="RefSeq" id="WP_151540473.1">
    <property type="nucleotide sequence ID" value="NZ_WBMR01000031.1"/>
</dbReference>
<evidence type="ECO:0000313" key="3">
    <source>
        <dbReference type="Proteomes" id="UP000483004"/>
    </source>
</evidence>
<reference evidence="2 3" key="1">
    <citation type="submission" date="2019-09" db="EMBL/GenBank/DDBJ databases">
        <title>Actinomadura physcomitrii sp. nov., a novel actinomycete isolated from moss [Physcomitrium sphaericum (Ludw) Fuernr].</title>
        <authorList>
            <person name="Liu C."/>
            <person name="Zhuang X."/>
        </authorList>
    </citation>
    <scope>NUCLEOTIDE SEQUENCE [LARGE SCALE GENOMIC DNA]</scope>
    <source>
        <strain evidence="2 3">CYP1-1B</strain>
    </source>
</reference>
<dbReference type="AlphaFoldDB" id="A0A6L3W0B7"/>